<dbReference type="EMBL" id="MT143996">
    <property type="protein sequence ID" value="QJA45759.1"/>
    <property type="molecule type" value="Genomic_DNA"/>
</dbReference>
<sequence>MSRDIEKAVWQIVAFDKEFLVRAKSELGLDVIRTSVDRTYFEQVAIVLQGRIGLHSVNIARKVAGMAPISEAQNVTVSWTLDSKHVINPYDTSPDNDKARAVDYGILDKDGKYQGSEKADTNGDNKADYQQLGELGMKIVAELDLPIIWGGDPKQRLKGKDLPHWELI</sequence>
<evidence type="ECO:0000313" key="1">
    <source>
        <dbReference type="EMBL" id="QJA45759.1"/>
    </source>
</evidence>
<name>A0A6H1ZE67_9ZZZZ</name>
<organism evidence="1">
    <name type="scientific">viral metagenome</name>
    <dbReference type="NCBI Taxonomy" id="1070528"/>
    <lineage>
        <taxon>unclassified sequences</taxon>
        <taxon>metagenomes</taxon>
        <taxon>organismal metagenomes</taxon>
    </lineage>
</organism>
<proteinExistence type="predicted"/>
<protein>
    <recommendedName>
        <fullName evidence="3">Peptidase</fullName>
    </recommendedName>
</protein>
<gene>
    <name evidence="1" type="ORF">TM448A00274_0043</name>
    <name evidence="2" type="ORF">TM448B00451_0036</name>
</gene>
<dbReference type="AlphaFoldDB" id="A0A6H1ZE67"/>
<reference evidence="1" key="1">
    <citation type="submission" date="2020-03" db="EMBL/GenBank/DDBJ databases">
        <title>The deep terrestrial virosphere.</title>
        <authorList>
            <person name="Holmfeldt K."/>
            <person name="Nilsson E."/>
            <person name="Simone D."/>
            <person name="Lopez-Fernandez M."/>
            <person name="Wu X."/>
            <person name="de Brujin I."/>
            <person name="Lundin D."/>
            <person name="Andersson A."/>
            <person name="Bertilsson S."/>
            <person name="Dopson M."/>
        </authorList>
    </citation>
    <scope>NUCLEOTIDE SEQUENCE</scope>
    <source>
        <strain evidence="1">TM448A00274</strain>
        <strain evidence="2">TM448B00451</strain>
    </source>
</reference>
<accession>A0A6H1ZE67</accession>
<evidence type="ECO:0008006" key="3">
    <source>
        <dbReference type="Google" id="ProtNLM"/>
    </source>
</evidence>
<dbReference type="Gene3D" id="3.30.1380.10">
    <property type="match status" value="1"/>
</dbReference>
<evidence type="ECO:0000313" key="2">
    <source>
        <dbReference type="EMBL" id="QJH95512.1"/>
    </source>
</evidence>
<dbReference type="InterPro" id="IPR009045">
    <property type="entry name" value="Zn_M74/Hedgehog-like"/>
</dbReference>
<dbReference type="EMBL" id="MT144621">
    <property type="protein sequence ID" value="QJH95512.1"/>
    <property type="molecule type" value="Genomic_DNA"/>
</dbReference>